<keyword evidence="7 11" id="KW-0371">Homeobox</keyword>
<feature type="region of interest" description="Disordered" evidence="13">
    <location>
        <begin position="413"/>
        <end position="548"/>
    </location>
</feature>
<dbReference type="Proteomes" id="UP001374579">
    <property type="component" value="Unassembled WGS sequence"/>
</dbReference>
<feature type="DNA-binding region" description="Homeobox" evidence="11">
    <location>
        <begin position="261"/>
        <end position="320"/>
    </location>
</feature>
<dbReference type="PROSITE" id="PS00027">
    <property type="entry name" value="HOMEOBOX_1"/>
    <property type="match status" value="1"/>
</dbReference>
<feature type="domain" description="Homeobox" evidence="14">
    <location>
        <begin position="259"/>
        <end position="319"/>
    </location>
</feature>
<feature type="compositionally biased region" description="Low complexity" evidence="13">
    <location>
        <begin position="675"/>
        <end position="688"/>
    </location>
</feature>
<dbReference type="AlphaFoldDB" id="A0AAN9BXL6"/>
<feature type="compositionally biased region" description="Basic residues" evidence="13">
    <location>
        <begin position="316"/>
        <end position="326"/>
    </location>
</feature>
<dbReference type="SUPFAM" id="SSF46689">
    <property type="entry name" value="Homeodomain-like"/>
    <property type="match status" value="1"/>
</dbReference>
<keyword evidence="8" id="KW-0804">Transcription</keyword>
<feature type="compositionally biased region" description="Polar residues" evidence="13">
    <location>
        <begin position="209"/>
        <end position="220"/>
    </location>
</feature>
<dbReference type="FunFam" id="1.10.10.60:FF:000057">
    <property type="entry name" value="Short stature homeobox 2"/>
    <property type="match status" value="1"/>
</dbReference>
<keyword evidence="9 11" id="KW-0539">Nucleus</keyword>
<dbReference type="SMART" id="SM00389">
    <property type="entry name" value="HOX"/>
    <property type="match status" value="1"/>
</dbReference>
<evidence type="ECO:0000256" key="6">
    <source>
        <dbReference type="ARBA" id="ARBA00023125"/>
    </source>
</evidence>
<dbReference type="CDD" id="cd00086">
    <property type="entry name" value="homeodomain"/>
    <property type="match status" value="1"/>
</dbReference>
<dbReference type="InterPro" id="IPR009057">
    <property type="entry name" value="Homeodomain-like_sf"/>
</dbReference>
<dbReference type="PANTHER" id="PTHR46799">
    <property type="entry name" value="HOMEOBOX PROTEIN UNC-4 HOMOLOG"/>
    <property type="match status" value="1"/>
</dbReference>
<feature type="region of interest" description="Disordered" evidence="13">
    <location>
        <begin position="662"/>
        <end position="688"/>
    </location>
</feature>
<dbReference type="GO" id="GO:0000981">
    <property type="term" value="F:DNA-binding transcription factor activity, RNA polymerase II-specific"/>
    <property type="evidence" value="ECO:0007669"/>
    <property type="project" value="InterPro"/>
</dbReference>
<comment type="similarity">
    <text evidence="10">Belongs to the paired homeobox family. Unc-4 subfamily.</text>
</comment>
<dbReference type="EMBL" id="JBAMIC010000002">
    <property type="protein sequence ID" value="KAK7113707.1"/>
    <property type="molecule type" value="Genomic_DNA"/>
</dbReference>
<dbReference type="GO" id="GO:0030154">
    <property type="term" value="P:cell differentiation"/>
    <property type="evidence" value="ECO:0007669"/>
    <property type="project" value="UniProtKB-KW"/>
</dbReference>
<evidence type="ECO:0000256" key="10">
    <source>
        <dbReference type="ARBA" id="ARBA00038351"/>
    </source>
</evidence>
<keyword evidence="5" id="KW-0805">Transcription regulation</keyword>
<evidence type="ECO:0000256" key="5">
    <source>
        <dbReference type="ARBA" id="ARBA00023015"/>
    </source>
</evidence>
<protein>
    <recommendedName>
        <fullName evidence="14">Homeobox domain-containing protein</fullName>
    </recommendedName>
</protein>
<feature type="compositionally biased region" description="Basic and acidic residues" evidence="13">
    <location>
        <begin position="195"/>
        <end position="204"/>
    </location>
</feature>
<accession>A0AAN9BXL6</accession>
<dbReference type="PANTHER" id="PTHR46799:SF1">
    <property type="entry name" value="HOMEOBOX PROTEIN UNC-4 HOMOLOG"/>
    <property type="match status" value="1"/>
</dbReference>
<dbReference type="GO" id="GO:0007399">
    <property type="term" value="P:nervous system development"/>
    <property type="evidence" value="ECO:0007669"/>
    <property type="project" value="UniProtKB-KW"/>
</dbReference>
<dbReference type="Gene3D" id="1.10.10.60">
    <property type="entry name" value="Homeodomain-like"/>
    <property type="match status" value="1"/>
</dbReference>
<evidence type="ECO:0000259" key="14">
    <source>
        <dbReference type="PROSITE" id="PS50071"/>
    </source>
</evidence>
<feature type="region of interest" description="Disordered" evidence="13">
    <location>
        <begin position="240"/>
        <end position="266"/>
    </location>
</feature>
<sequence length="688" mass="75418">MLGTSLQATSAFCLGLRAHSQPMDLLTTFPCGPHLSLPHAPVLLWPTARLPAVRFPGLSLNPADNRTVVVSKSFRGDVANPPRMERTLQCSLERGRIVDRVRSSSGQAGSLEATYTVERVRSSSHRPGSPETVYRDYSRSECQGSSKNGGHCFHSHPQRDRKSFSMNSLLSSPGTPFSHEDGDREHLLTPSLSFRGEEQRRSKPDLLGPSSTSASPSLGTHQDFQLDHLSCLDVAGKGSHLLNDDSDGGDSCGGGTTPGKRRRSRTNFSGWQLEELERAFMGAHYPDVFTREALALRLRLAESRVQVWFQNRRAKWRKREHTRKGPGRPAHNAQPKTCSGDPIDPTEIARKVHEREEKKRKRHEERARKLDEKRKLLGGSRYPGDCGSKKVELKDDGAARGGAPLATQMDCVKNQGVDPEGKNRGGFKSERGILNETFNEENSDQRFEQGNVTDGESGLDITETSEERMTIVRETYSNNESQVKAAPSTSPTPTSDTAKGPPENLSVKQQEPAVPCPASVHASERRSPCTSAPESGVKSCHSTEQGRLSRHLQRAGSLAFHAGSPYPILSPAHLPVASTSTPQLFRLQTNEHSHSFHFTPRSYLGCTEPCPKVSGPKPEEVAGVKADQECTAKEVHRRRCSFTIDFLLGSVHSDVSRHQAPSASVDISSRGDNAPESTPVTSVTETVF</sequence>
<name>A0AAN9BXL6_9CAEN</name>
<feature type="compositionally biased region" description="Low complexity" evidence="13">
    <location>
        <begin position="485"/>
        <end position="498"/>
    </location>
</feature>
<feature type="compositionally biased region" description="Polar residues" evidence="13">
    <location>
        <begin position="662"/>
        <end position="671"/>
    </location>
</feature>
<evidence type="ECO:0000256" key="3">
    <source>
        <dbReference type="ARBA" id="ARBA00022782"/>
    </source>
</evidence>
<keyword evidence="3" id="KW-0221">Differentiation</keyword>
<keyword evidence="4" id="KW-0524">Neurogenesis</keyword>
<evidence type="ECO:0000256" key="13">
    <source>
        <dbReference type="SAM" id="MobiDB-lite"/>
    </source>
</evidence>
<evidence type="ECO:0000256" key="4">
    <source>
        <dbReference type="ARBA" id="ARBA00022902"/>
    </source>
</evidence>
<keyword evidence="16" id="KW-1185">Reference proteome</keyword>
<feature type="region of interest" description="Disordered" evidence="13">
    <location>
        <begin position="102"/>
        <end position="220"/>
    </location>
</feature>
<dbReference type="Pfam" id="PF00046">
    <property type="entry name" value="Homeodomain"/>
    <property type="match status" value="1"/>
</dbReference>
<evidence type="ECO:0000313" key="15">
    <source>
        <dbReference type="EMBL" id="KAK7113707.1"/>
    </source>
</evidence>
<feature type="compositionally biased region" description="Basic and acidic residues" evidence="13">
    <location>
        <begin position="178"/>
        <end position="187"/>
    </location>
</feature>
<dbReference type="GO" id="GO:1990837">
    <property type="term" value="F:sequence-specific double-stranded DNA binding"/>
    <property type="evidence" value="ECO:0007669"/>
    <property type="project" value="TreeGrafter"/>
</dbReference>
<dbReference type="InterPro" id="IPR017970">
    <property type="entry name" value="Homeobox_CS"/>
</dbReference>
<evidence type="ECO:0000256" key="7">
    <source>
        <dbReference type="ARBA" id="ARBA00023155"/>
    </source>
</evidence>
<feature type="compositionally biased region" description="Basic and acidic residues" evidence="13">
    <location>
        <begin position="419"/>
        <end position="433"/>
    </location>
</feature>
<keyword evidence="6 11" id="KW-0238">DNA-binding</keyword>
<reference evidence="15 16" key="1">
    <citation type="submission" date="2024-02" db="EMBL/GenBank/DDBJ databases">
        <title>Chromosome-scale genome assembly of the rough periwinkle Littorina saxatilis.</title>
        <authorList>
            <person name="De Jode A."/>
            <person name="Faria R."/>
            <person name="Formenti G."/>
            <person name="Sims Y."/>
            <person name="Smith T.P."/>
            <person name="Tracey A."/>
            <person name="Wood J.M.D."/>
            <person name="Zagrodzka Z.B."/>
            <person name="Johannesson K."/>
            <person name="Butlin R.K."/>
            <person name="Leder E.H."/>
        </authorList>
    </citation>
    <scope>NUCLEOTIDE SEQUENCE [LARGE SCALE GENOMIC DNA]</scope>
    <source>
        <strain evidence="15">Snail1</strain>
        <tissue evidence="15">Muscle</tissue>
    </source>
</reference>
<dbReference type="PROSITE" id="PS50071">
    <property type="entry name" value="HOMEOBOX_2"/>
    <property type="match status" value="1"/>
</dbReference>
<evidence type="ECO:0000256" key="9">
    <source>
        <dbReference type="ARBA" id="ARBA00023242"/>
    </source>
</evidence>
<feature type="compositionally biased region" description="Basic and acidic residues" evidence="13">
    <location>
        <begin position="364"/>
        <end position="375"/>
    </location>
</feature>
<evidence type="ECO:0000256" key="12">
    <source>
        <dbReference type="RuleBase" id="RU000682"/>
    </source>
</evidence>
<feature type="compositionally biased region" description="Basic and acidic residues" evidence="13">
    <location>
        <begin position="347"/>
        <end position="357"/>
    </location>
</feature>
<evidence type="ECO:0000256" key="11">
    <source>
        <dbReference type="PROSITE-ProRule" id="PRU00108"/>
    </source>
</evidence>
<comment type="subcellular location">
    <subcellularLocation>
        <location evidence="1 11 12">Nucleus</location>
    </subcellularLocation>
</comment>
<evidence type="ECO:0000256" key="8">
    <source>
        <dbReference type="ARBA" id="ARBA00023163"/>
    </source>
</evidence>
<feature type="region of interest" description="Disordered" evidence="13">
    <location>
        <begin position="316"/>
        <end position="389"/>
    </location>
</feature>
<comment type="caution">
    <text evidence="15">The sequence shown here is derived from an EMBL/GenBank/DDBJ whole genome shotgun (WGS) entry which is preliminary data.</text>
</comment>
<gene>
    <name evidence="15" type="ORF">V1264_012949</name>
</gene>
<proteinExistence type="inferred from homology"/>
<organism evidence="15 16">
    <name type="scientific">Littorina saxatilis</name>
    <dbReference type="NCBI Taxonomy" id="31220"/>
    <lineage>
        <taxon>Eukaryota</taxon>
        <taxon>Metazoa</taxon>
        <taxon>Spiralia</taxon>
        <taxon>Lophotrochozoa</taxon>
        <taxon>Mollusca</taxon>
        <taxon>Gastropoda</taxon>
        <taxon>Caenogastropoda</taxon>
        <taxon>Littorinimorpha</taxon>
        <taxon>Littorinoidea</taxon>
        <taxon>Littorinidae</taxon>
        <taxon>Littorina</taxon>
    </lineage>
</organism>
<evidence type="ECO:0000256" key="2">
    <source>
        <dbReference type="ARBA" id="ARBA00022473"/>
    </source>
</evidence>
<keyword evidence="2" id="KW-0217">Developmental protein</keyword>
<dbReference type="GO" id="GO:0005634">
    <property type="term" value="C:nucleus"/>
    <property type="evidence" value="ECO:0007669"/>
    <property type="project" value="UniProtKB-SubCell"/>
</dbReference>
<dbReference type="InterPro" id="IPR001356">
    <property type="entry name" value="HD"/>
</dbReference>
<feature type="compositionally biased region" description="Polar residues" evidence="13">
    <location>
        <begin position="164"/>
        <end position="175"/>
    </location>
</feature>
<evidence type="ECO:0000256" key="1">
    <source>
        <dbReference type="ARBA" id="ARBA00004123"/>
    </source>
</evidence>
<evidence type="ECO:0000313" key="16">
    <source>
        <dbReference type="Proteomes" id="UP001374579"/>
    </source>
</evidence>